<protein>
    <submittedName>
        <fullName evidence="1">Galactose mutarotase</fullName>
    </submittedName>
</protein>
<evidence type="ECO:0000313" key="2">
    <source>
        <dbReference type="Proteomes" id="UP000305401"/>
    </source>
</evidence>
<comment type="caution">
    <text evidence="1">The sequence shown here is derived from an EMBL/GenBank/DDBJ whole genome shotgun (WGS) entry which is preliminary data.</text>
</comment>
<gene>
    <name evidence="1" type="ORF">E5990_09965</name>
</gene>
<proteinExistence type="predicted"/>
<organism evidence="1 2">
    <name type="scientific">Muribaculum caecicola</name>
    <dbReference type="NCBI Taxonomy" id="3038144"/>
    <lineage>
        <taxon>Bacteria</taxon>
        <taxon>Pseudomonadati</taxon>
        <taxon>Bacteroidota</taxon>
        <taxon>Bacteroidia</taxon>
        <taxon>Bacteroidales</taxon>
        <taxon>Muribaculaceae</taxon>
        <taxon>Muribaculum</taxon>
    </lineage>
</organism>
<dbReference type="EMBL" id="SSTG01000172">
    <property type="protein sequence ID" value="THG43849.1"/>
    <property type="molecule type" value="Genomic_DNA"/>
</dbReference>
<accession>A0AC61S380</accession>
<keyword evidence="2" id="KW-1185">Reference proteome</keyword>
<evidence type="ECO:0000313" key="1">
    <source>
        <dbReference type="EMBL" id="THG43849.1"/>
    </source>
</evidence>
<name>A0AC61S380_9BACT</name>
<dbReference type="Proteomes" id="UP000305401">
    <property type="component" value="Unassembled WGS sequence"/>
</dbReference>
<sequence>MKHLASLFASTAVLALAATMSCSQNKAQLTKSGLDPDKFTDTIAGKPVALYTLTNSEGLEACITNFGGRIVSLMVPDRDNKLTDVVLGHDSLADYINIDGNFGAIIGRYGNRINHGRITIDSVEYQLPINDNGHSLHGGPVGFHNCVWDAQQPSDSVLVLKLLSPDGEAGYPGNLDVTVTYTLGADRSLNINYEAYTDKPTIVNLTNHAYFNLSGNMGGDILGENLWIDADAYTPIDSSFMTTGEIAPVDNTPFDFRSTKTIGADLSLPDVQLQNGKGYDHNFVLNGPLHTDTPAATLSDPSTGIQMEVLTDQPGIQLYIGNFLDGKVKGKQGIAYPLRSAVCLETQHYPDTPNKPEWPSVRLEPGQHYLTQTTYRFSNI</sequence>
<reference evidence="1" key="1">
    <citation type="submission" date="2019-04" db="EMBL/GenBank/DDBJ databases">
        <title>Microbes associate with the intestines of laboratory mice.</title>
        <authorList>
            <person name="Navarre W."/>
            <person name="Wong E."/>
            <person name="Huang K.C."/>
            <person name="Tropini C."/>
            <person name="Ng K."/>
            <person name="Yu B."/>
        </authorList>
    </citation>
    <scope>NUCLEOTIDE SEQUENCE</scope>
    <source>
        <strain evidence="1">NM86_A22</strain>
    </source>
</reference>